<dbReference type="GO" id="GO:0003677">
    <property type="term" value="F:DNA binding"/>
    <property type="evidence" value="ECO:0007669"/>
    <property type="project" value="UniProtKB-KW"/>
</dbReference>
<dbReference type="RefSeq" id="WP_082364072.1">
    <property type="nucleotide sequence ID" value="NZ_JAFDST010000002.1"/>
</dbReference>
<dbReference type="Pfam" id="PF08671">
    <property type="entry name" value="SinI"/>
    <property type="match status" value="1"/>
</dbReference>
<keyword evidence="2" id="KW-0238">DNA-binding</keyword>
<accession>A0ABS4CWQ5</accession>
<proteinExistence type="predicted"/>
<dbReference type="InterPro" id="IPR010981">
    <property type="entry name" value="SinR/SinI_dimer_dom"/>
</dbReference>
<evidence type="ECO:0000313" key="3">
    <source>
        <dbReference type="Proteomes" id="UP000674416"/>
    </source>
</evidence>
<evidence type="ECO:0000259" key="1">
    <source>
        <dbReference type="PROSITE" id="PS51500"/>
    </source>
</evidence>
<keyword evidence="3" id="KW-1185">Reference proteome</keyword>
<reference evidence="2 3" key="1">
    <citation type="submission" date="2021-01" db="EMBL/GenBank/DDBJ databases">
        <title>Genomic Encyclopedia of Type Strains, Phase IV (KMG-IV): sequencing the most valuable type-strain genomes for metagenomic binning, comparative biology and taxonomic classification.</title>
        <authorList>
            <person name="Goeker M."/>
        </authorList>
    </citation>
    <scope>NUCLEOTIDE SEQUENCE [LARGE SCALE GENOMIC DNA]</scope>
    <source>
        <strain evidence="2 3">DSM 103394</strain>
    </source>
</reference>
<dbReference type="InterPro" id="IPR036281">
    <property type="entry name" value="SinR/SinI_dimer_dom_sf"/>
</dbReference>
<dbReference type="PROSITE" id="PS51500">
    <property type="entry name" value="SIN"/>
    <property type="match status" value="1"/>
</dbReference>
<comment type="caution">
    <text evidence="2">The sequence shown here is derived from an EMBL/GenBank/DDBJ whole genome shotgun (WGS) entry which is preliminary data.</text>
</comment>
<feature type="domain" description="Sin" evidence="1">
    <location>
        <begin position="1"/>
        <end position="39"/>
    </location>
</feature>
<dbReference type="SUPFAM" id="SSF47406">
    <property type="entry name" value="SinR repressor dimerisation domain-like"/>
    <property type="match status" value="1"/>
</dbReference>
<sequence length="42" mass="4910">MKEEMDEVKLDADWVFLILEAKKIGLSINDVKEFLLSREKKG</sequence>
<organism evidence="2 3">
    <name type="scientific">Bacillus capparidis</name>
    <dbReference type="NCBI Taxonomy" id="1840411"/>
    <lineage>
        <taxon>Bacteria</taxon>
        <taxon>Bacillati</taxon>
        <taxon>Bacillota</taxon>
        <taxon>Bacilli</taxon>
        <taxon>Bacillales</taxon>
        <taxon>Bacillaceae</taxon>
        <taxon>Bacillus</taxon>
    </lineage>
</organism>
<dbReference type="Proteomes" id="UP000674416">
    <property type="component" value="Unassembled WGS sequence"/>
</dbReference>
<gene>
    <name evidence="2" type="ORF">JOC74_002273</name>
</gene>
<evidence type="ECO:0000313" key="2">
    <source>
        <dbReference type="EMBL" id="MBP1081780.1"/>
    </source>
</evidence>
<name>A0ABS4CWQ5_9BACI</name>
<dbReference type="EMBL" id="JAFDST010000002">
    <property type="protein sequence ID" value="MBP1081780.1"/>
    <property type="molecule type" value="Genomic_DNA"/>
</dbReference>
<protein>
    <submittedName>
        <fullName evidence="2">DNA-binding transcriptional MerR regulator</fullName>
    </submittedName>
</protein>